<dbReference type="Gene3D" id="3.40.640.10">
    <property type="entry name" value="Type I PLP-dependent aspartate aminotransferase-like (Major domain)"/>
    <property type="match status" value="1"/>
</dbReference>
<dbReference type="Gene3D" id="1.10.287.1970">
    <property type="match status" value="1"/>
</dbReference>
<evidence type="ECO:0000313" key="8">
    <source>
        <dbReference type="EMBL" id="KAF4653638.1"/>
    </source>
</evidence>
<dbReference type="InterPro" id="IPR015421">
    <property type="entry name" value="PyrdxlP-dep_Trfase_major"/>
</dbReference>
<dbReference type="Pfam" id="PF00155">
    <property type="entry name" value="Aminotran_1_2"/>
    <property type="match status" value="1"/>
</dbReference>
<comment type="caution">
    <text evidence="8">The sequence shown here is derived from an EMBL/GenBank/DDBJ whole genome shotgun (WGS) entry which is preliminary data.</text>
</comment>
<dbReference type="FunFam" id="1.10.287.1970:FF:000001">
    <property type="entry name" value="Alanine aminotransferase 2"/>
    <property type="match status" value="1"/>
</dbReference>
<dbReference type="UniPathway" id="UPA00528">
    <property type="reaction ID" value="UER00586"/>
</dbReference>
<sequence length="485" mass="53954">MSSSYQGLNVETMNQNVRKAEYAVRGAVVAKAAEMNKRIAEGDKTVPFKHTIPCNIGNPQVVGQKPITYYRQVAAICTYPALMESSEFPEDVKAAAKYYLDGSNGVGTGGYTMSPGLPCIRKQVADYIQRRDGYPCDTEKLFLTTGASEGIKRVIDMVIAKPGVDGILLPCPQYPLYSCALTMNGGRYDYYYLKEENGWSVSQEELKRSYDRAISEGINLKAIAVINPGNPCGSVLSQEDIRGIITFAREHNLLIMADEVYQENIYTERKFFSFKKILRDLQKEDPAKFDVVQLVSFHSTSKGLLGECGQRGGYMELVGFDEPTLAQFNKVAASCLSSNTLGQIFVGLMCTPPPEDGPSYPLFKKERQYIYDGLHRRAEAITKEFNNIEGMSCQRVQGAMYAFVKIDLPEKATEAAEARGFASADVMYCLDLVEQTGIVCVPGNGFKEVEGTNHFRITILPPDDMMKEMIGKLAEFQKNFLAKYH</sequence>
<dbReference type="PANTHER" id="PTHR11751:SF29">
    <property type="entry name" value="ALANINE TRANSAMINASE"/>
    <property type="match status" value="1"/>
</dbReference>
<dbReference type="GO" id="GO:0042853">
    <property type="term" value="P:L-alanine catabolic process"/>
    <property type="evidence" value="ECO:0007669"/>
    <property type="project" value="UniProtKB-UniPathway"/>
</dbReference>
<name>A0A7J6L2F4_PERCH</name>
<comment type="cofactor">
    <cofactor evidence="1">
        <name>pyridoxal 5'-phosphate</name>
        <dbReference type="ChEBI" id="CHEBI:597326"/>
    </cofactor>
</comment>
<evidence type="ECO:0000256" key="2">
    <source>
        <dbReference type="ARBA" id="ARBA00011738"/>
    </source>
</evidence>
<comment type="similarity">
    <text evidence="6">Belongs to the class-I pyridoxal-phosphate-dependent aminotransferase family. Alanine aminotransferase subfamily.</text>
</comment>
<gene>
    <name evidence="8" type="ORF">FOL47_010416</name>
</gene>
<dbReference type="FunFam" id="3.90.1150.10:FF:000151">
    <property type="entry name" value="Alanine aminotransferase 2"/>
    <property type="match status" value="1"/>
</dbReference>
<dbReference type="Proteomes" id="UP000591131">
    <property type="component" value="Unassembled WGS sequence"/>
</dbReference>
<evidence type="ECO:0000313" key="9">
    <source>
        <dbReference type="Proteomes" id="UP000591131"/>
    </source>
</evidence>
<evidence type="ECO:0000256" key="5">
    <source>
        <dbReference type="ARBA" id="ARBA00022898"/>
    </source>
</evidence>
<evidence type="ECO:0000256" key="6">
    <source>
        <dbReference type="ARBA" id="ARBA00025785"/>
    </source>
</evidence>
<keyword evidence="9" id="KW-1185">Reference proteome</keyword>
<dbReference type="GO" id="GO:0030170">
    <property type="term" value="F:pyridoxal phosphate binding"/>
    <property type="evidence" value="ECO:0007669"/>
    <property type="project" value="InterPro"/>
</dbReference>
<dbReference type="GO" id="GO:0008483">
    <property type="term" value="F:transaminase activity"/>
    <property type="evidence" value="ECO:0007669"/>
    <property type="project" value="UniProtKB-KW"/>
</dbReference>
<dbReference type="InterPro" id="IPR015424">
    <property type="entry name" value="PyrdxlP-dep_Trfase"/>
</dbReference>
<dbReference type="FunFam" id="3.40.640.10:FF:000012">
    <property type="entry name" value="alanine aminotransferase 2"/>
    <property type="match status" value="1"/>
</dbReference>
<dbReference type="InterPro" id="IPR045088">
    <property type="entry name" value="ALAT1/2-like"/>
</dbReference>
<dbReference type="InterPro" id="IPR015422">
    <property type="entry name" value="PyrdxlP-dep_Trfase_small"/>
</dbReference>
<evidence type="ECO:0000256" key="1">
    <source>
        <dbReference type="ARBA" id="ARBA00001933"/>
    </source>
</evidence>
<accession>A0A7J6L2F4</accession>
<dbReference type="CDD" id="cd00609">
    <property type="entry name" value="AAT_like"/>
    <property type="match status" value="1"/>
</dbReference>
<keyword evidence="3" id="KW-0032">Aminotransferase</keyword>
<evidence type="ECO:0000256" key="3">
    <source>
        <dbReference type="ARBA" id="ARBA00022576"/>
    </source>
</evidence>
<evidence type="ECO:0000256" key="4">
    <source>
        <dbReference type="ARBA" id="ARBA00022679"/>
    </source>
</evidence>
<keyword evidence="5" id="KW-0663">Pyridoxal phosphate</keyword>
<dbReference type="AlphaFoldDB" id="A0A7J6L2F4"/>
<dbReference type="Gene3D" id="3.90.1150.10">
    <property type="entry name" value="Aspartate Aminotransferase, domain 1"/>
    <property type="match status" value="1"/>
</dbReference>
<proteinExistence type="inferred from homology"/>
<evidence type="ECO:0000259" key="7">
    <source>
        <dbReference type="Pfam" id="PF00155"/>
    </source>
</evidence>
<comment type="subunit">
    <text evidence="2">Homodimer.</text>
</comment>
<dbReference type="SUPFAM" id="SSF53383">
    <property type="entry name" value="PLP-dependent transferases"/>
    <property type="match status" value="1"/>
</dbReference>
<reference evidence="8 9" key="1">
    <citation type="submission" date="2020-04" db="EMBL/GenBank/DDBJ databases">
        <title>Perkinsus chesapeaki whole genome sequence.</title>
        <authorList>
            <person name="Bogema D.R."/>
        </authorList>
    </citation>
    <scope>NUCLEOTIDE SEQUENCE [LARGE SCALE GENOMIC DNA]</scope>
    <source>
        <strain evidence="8">ATCC PRA-425</strain>
    </source>
</reference>
<keyword evidence="4" id="KW-0808">Transferase</keyword>
<dbReference type="InterPro" id="IPR004839">
    <property type="entry name" value="Aminotransferase_I/II_large"/>
</dbReference>
<dbReference type="OrthoDB" id="1732682at2759"/>
<feature type="domain" description="Aminotransferase class I/classII large" evidence="7">
    <location>
        <begin position="89"/>
        <end position="472"/>
    </location>
</feature>
<dbReference type="EMBL" id="JAAPAO010000801">
    <property type="protein sequence ID" value="KAF4653638.1"/>
    <property type="molecule type" value="Genomic_DNA"/>
</dbReference>
<organism evidence="8 9">
    <name type="scientific">Perkinsus chesapeaki</name>
    <name type="common">Clam parasite</name>
    <name type="synonym">Perkinsus andrewsi</name>
    <dbReference type="NCBI Taxonomy" id="330153"/>
    <lineage>
        <taxon>Eukaryota</taxon>
        <taxon>Sar</taxon>
        <taxon>Alveolata</taxon>
        <taxon>Perkinsozoa</taxon>
        <taxon>Perkinsea</taxon>
        <taxon>Perkinsida</taxon>
        <taxon>Perkinsidae</taxon>
        <taxon>Perkinsus</taxon>
    </lineage>
</organism>
<dbReference type="PANTHER" id="PTHR11751">
    <property type="entry name" value="ALANINE AMINOTRANSFERASE"/>
    <property type="match status" value="1"/>
</dbReference>
<protein>
    <recommendedName>
        <fullName evidence="7">Aminotransferase class I/classII large domain-containing protein</fullName>
    </recommendedName>
</protein>